<dbReference type="OrthoDB" id="4501419at2759"/>
<organism evidence="1 2">
    <name type="scientific">Sparassis crispa</name>
    <dbReference type="NCBI Taxonomy" id="139825"/>
    <lineage>
        <taxon>Eukaryota</taxon>
        <taxon>Fungi</taxon>
        <taxon>Dikarya</taxon>
        <taxon>Basidiomycota</taxon>
        <taxon>Agaricomycotina</taxon>
        <taxon>Agaricomycetes</taxon>
        <taxon>Polyporales</taxon>
        <taxon>Sparassidaceae</taxon>
        <taxon>Sparassis</taxon>
    </lineage>
</organism>
<reference evidence="1 2" key="1">
    <citation type="journal article" date="2018" name="Sci. Rep.">
        <title>Genome sequence of the cauliflower mushroom Sparassis crispa (Hanabiratake) and its association with beneficial usage.</title>
        <authorList>
            <person name="Kiyama R."/>
            <person name="Furutani Y."/>
            <person name="Kawaguchi K."/>
            <person name="Nakanishi T."/>
        </authorList>
    </citation>
    <scope>NUCLEOTIDE SEQUENCE [LARGE SCALE GENOMIC DNA]</scope>
</reference>
<dbReference type="RefSeq" id="XP_027613455.1">
    <property type="nucleotide sequence ID" value="XM_027757654.1"/>
</dbReference>
<sequence>MRPIVVADIQSSISLKRPVLFLDANQLSCRWLFIAAFRGHITSLGGIAFPEEIWRYIQSEIEFSEPEWVAVRPDPGVVDVAESLVAIRCTEIALSEIVDIIKNADDVHTYEKLFADTTDESMQSDFLSIGDRPLRTFTVTYQLPFASGGEQIAPPNLTPCLFTDITIPDYISRIQRGKCWVCGGGRTICPGCTEVPDKFDAFMGCGVALACPLCMGLDFCWEDKTFWQTYYRKKPPKEEKISHDRRVNRRRAELGYPPYSEEVTESG</sequence>
<dbReference type="STRING" id="139825.A0A401GK58"/>
<evidence type="ECO:0000313" key="2">
    <source>
        <dbReference type="Proteomes" id="UP000287166"/>
    </source>
</evidence>
<accession>A0A401GK58</accession>
<dbReference type="GeneID" id="38779459"/>
<dbReference type="Proteomes" id="UP000287166">
    <property type="component" value="Unassembled WGS sequence"/>
</dbReference>
<name>A0A401GK58_9APHY</name>
<dbReference type="InParanoid" id="A0A401GK58"/>
<comment type="caution">
    <text evidence="1">The sequence shown here is derived from an EMBL/GenBank/DDBJ whole genome shotgun (WGS) entry which is preliminary data.</text>
</comment>
<proteinExistence type="predicted"/>
<evidence type="ECO:0000313" key="1">
    <source>
        <dbReference type="EMBL" id="GBE82542.1"/>
    </source>
</evidence>
<dbReference type="EMBL" id="BFAD01000004">
    <property type="protein sequence ID" value="GBE82542.1"/>
    <property type="molecule type" value="Genomic_DNA"/>
</dbReference>
<gene>
    <name evidence="1" type="ORF">SCP_0409260</name>
</gene>
<protein>
    <submittedName>
        <fullName evidence="1">Uncharacterized protein</fullName>
    </submittedName>
</protein>
<keyword evidence="2" id="KW-1185">Reference proteome</keyword>
<dbReference type="AlphaFoldDB" id="A0A401GK58"/>